<dbReference type="OrthoDB" id="583557at2"/>
<reference evidence="2" key="1">
    <citation type="journal article" date="2013" name="Proc. Natl. Acad. Sci. U.S.A.">
        <title>Improving the coverage of the cyanobacterial phylum using diversity-driven genome sequencing.</title>
        <authorList>
            <person name="Shih P.M."/>
            <person name="Wu D."/>
            <person name="Latifi A."/>
            <person name="Axen S.D."/>
            <person name="Fewer D.P."/>
            <person name="Talla E."/>
            <person name="Calteau A."/>
            <person name="Cai F."/>
            <person name="Tandeau de Marsac N."/>
            <person name="Rippka R."/>
            <person name="Herdman M."/>
            <person name="Sivonen K."/>
            <person name="Coursin T."/>
            <person name="Laurent T."/>
            <person name="Goodwin L."/>
            <person name="Nolan M."/>
            <person name="Davenport K.W."/>
            <person name="Han C.S."/>
            <person name="Rubin E.M."/>
            <person name="Eisen J.A."/>
            <person name="Woyke T."/>
            <person name="Gugger M."/>
            <person name="Kerfeld C.A."/>
        </authorList>
    </citation>
    <scope>NUCLEOTIDE SEQUENCE [LARGE SCALE GENOMIC DNA]</scope>
    <source>
        <strain evidence="2">ATCC 29371 / PCC 7437</strain>
    </source>
</reference>
<dbReference type="Proteomes" id="UP000010473">
    <property type="component" value="Chromosome"/>
</dbReference>
<protein>
    <submittedName>
        <fullName evidence="1">Uncharacterized protein</fullName>
    </submittedName>
</protein>
<dbReference type="EMBL" id="CP003653">
    <property type="protein sequence ID" value="AFZ34281.1"/>
    <property type="molecule type" value="Genomic_DNA"/>
</dbReference>
<evidence type="ECO:0000313" key="1">
    <source>
        <dbReference type="EMBL" id="AFZ34281.1"/>
    </source>
</evidence>
<name>K9XQF0_STAC7</name>
<dbReference type="eggNOG" id="ENOG5033G0W">
    <property type="taxonomic scope" value="Bacteria"/>
</dbReference>
<sequence length="90" mass="10548">MNEPPEKDALIIEFEKERSIRRTMRVLKAKRSQIREDLIQLITHLSMLIPLKKFASTTKASDVDILMEALQRLDDDVFTQLLLQVLQELK</sequence>
<evidence type="ECO:0000313" key="2">
    <source>
        <dbReference type="Proteomes" id="UP000010473"/>
    </source>
</evidence>
<accession>K9XQF0</accession>
<dbReference type="KEGG" id="scs:Sta7437_0686"/>
<keyword evidence="2" id="KW-1185">Reference proteome</keyword>
<proteinExistence type="predicted"/>
<dbReference type="HOGENOM" id="CLU_2436585_0_0_3"/>
<organism evidence="1 2">
    <name type="scientific">Stanieria cyanosphaera (strain ATCC 29371 / PCC 7437)</name>
    <dbReference type="NCBI Taxonomy" id="111780"/>
    <lineage>
        <taxon>Bacteria</taxon>
        <taxon>Bacillati</taxon>
        <taxon>Cyanobacteriota</taxon>
        <taxon>Cyanophyceae</taxon>
        <taxon>Pleurocapsales</taxon>
        <taxon>Dermocarpellaceae</taxon>
        <taxon>Stanieria</taxon>
    </lineage>
</organism>
<dbReference type="RefSeq" id="WP_015191954.1">
    <property type="nucleotide sequence ID" value="NC_019748.1"/>
</dbReference>
<gene>
    <name evidence="1" type="ordered locus">Sta7437_0686</name>
</gene>
<dbReference type="AlphaFoldDB" id="K9XQF0"/>